<dbReference type="PANTHER" id="PTHR46419">
    <property type="entry name" value="ADP-RIBOSYLATION FACTOR GTPASE-ACTIVATING PROTEIN AGD5"/>
    <property type="match status" value="1"/>
</dbReference>
<dbReference type="PANTHER" id="PTHR46419:SF2">
    <property type="entry name" value="ADP-RIBOSYLATION FACTOR GTPASE-ACTIVATING PROTEIN AGD5"/>
    <property type="match status" value="1"/>
</dbReference>
<dbReference type="AlphaFoldDB" id="A0A7J9M6D3"/>
<comment type="caution">
    <text evidence="1">The sequence shown here is derived from an EMBL/GenBank/DDBJ whole genome shotgun (WGS) entry which is preliminary data.</text>
</comment>
<sequence>MNEKASVTKELNARHRKFDKVLNFFTLHMQIIESLLKLPENRECADCKANANNCFLSLQRSEMGKCEFRYLYMHAMFWDPQESWGTHIEGAFLISRKYTCISS</sequence>
<name>A0A7J9M6D3_GOSSC</name>
<evidence type="ECO:0000313" key="1">
    <source>
        <dbReference type="EMBL" id="MBA0866524.1"/>
    </source>
</evidence>
<dbReference type="EMBL" id="JABFAF010000009">
    <property type="protein sequence ID" value="MBA0866524.1"/>
    <property type="molecule type" value="Genomic_DNA"/>
</dbReference>
<reference evidence="1 2" key="1">
    <citation type="journal article" date="2019" name="Genome Biol. Evol.">
        <title>Insights into the evolution of the New World diploid cottons (Gossypium, subgenus Houzingenia) based on genome sequencing.</title>
        <authorList>
            <person name="Grover C.E."/>
            <person name="Arick M.A. 2nd"/>
            <person name="Thrash A."/>
            <person name="Conover J.L."/>
            <person name="Sanders W.S."/>
            <person name="Peterson D.G."/>
            <person name="Frelichowski J.E."/>
            <person name="Scheffler J.A."/>
            <person name="Scheffler B.E."/>
            <person name="Wendel J.F."/>
        </authorList>
    </citation>
    <scope>NUCLEOTIDE SEQUENCE [LARGE SCALE GENOMIC DNA]</scope>
    <source>
        <strain evidence="1">1</strain>
        <tissue evidence="1">Leaf</tissue>
    </source>
</reference>
<keyword evidence="2" id="KW-1185">Reference proteome</keyword>
<organism evidence="1 2">
    <name type="scientific">Gossypium schwendimanii</name>
    <name type="common">Cotton</name>
    <dbReference type="NCBI Taxonomy" id="34291"/>
    <lineage>
        <taxon>Eukaryota</taxon>
        <taxon>Viridiplantae</taxon>
        <taxon>Streptophyta</taxon>
        <taxon>Embryophyta</taxon>
        <taxon>Tracheophyta</taxon>
        <taxon>Spermatophyta</taxon>
        <taxon>Magnoliopsida</taxon>
        <taxon>eudicotyledons</taxon>
        <taxon>Gunneridae</taxon>
        <taxon>Pentapetalae</taxon>
        <taxon>rosids</taxon>
        <taxon>malvids</taxon>
        <taxon>Malvales</taxon>
        <taxon>Malvaceae</taxon>
        <taxon>Malvoideae</taxon>
        <taxon>Gossypium</taxon>
    </lineage>
</organism>
<gene>
    <name evidence="1" type="ORF">Goshw_021889</name>
</gene>
<dbReference type="OrthoDB" id="995367at2759"/>
<dbReference type="GO" id="GO:0005096">
    <property type="term" value="F:GTPase activator activity"/>
    <property type="evidence" value="ECO:0007669"/>
    <property type="project" value="InterPro"/>
</dbReference>
<proteinExistence type="predicted"/>
<dbReference type="Proteomes" id="UP000593576">
    <property type="component" value="Unassembled WGS sequence"/>
</dbReference>
<dbReference type="InterPro" id="IPR044520">
    <property type="entry name" value="ARF_GAP_AGD5/15"/>
</dbReference>
<accession>A0A7J9M6D3</accession>
<evidence type="ECO:0000313" key="2">
    <source>
        <dbReference type="Proteomes" id="UP000593576"/>
    </source>
</evidence>
<protein>
    <submittedName>
        <fullName evidence="1">Uncharacterized protein</fullName>
    </submittedName>
</protein>